<evidence type="ECO:0000256" key="2">
    <source>
        <dbReference type="ARBA" id="ARBA00022771"/>
    </source>
</evidence>
<dbReference type="AlphaFoldDB" id="A0AAD4KFB6"/>
<comment type="caution">
    <text evidence="5">The sequence shown here is derived from an EMBL/GenBank/DDBJ whole genome shotgun (WGS) entry which is preliminary data.</text>
</comment>
<organism evidence="5 6">
    <name type="scientific">Drosophila rubida</name>
    <dbReference type="NCBI Taxonomy" id="30044"/>
    <lineage>
        <taxon>Eukaryota</taxon>
        <taxon>Metazoa</taxon>
        <taxon>Ecdysozoa</taxon>
        <taxon>Arthropoda</taxon>
        <taxon>Hexapoda</taxon>
        <taxon>Insecta</taxon>
        <taxon>Pterygota</taxon>
        <taxon>Neoptera</taxon>
        <taxon>Endopterygota</taxon>
        <taxon>Diptera</taxon>
        <taxon>Brachycera</taxon>
        <taxon>Muscomorpha</taxon>
        <taxon>Ephydroidea</taxon>
        <taxon>Drosophilidae</taxon>
        <taxon>Drosophila</taxon>
    </lineage>
</organism>
<keyword evidence="6" id="KW-1185">Reference proteome</keyword>
<name>A0AAD4KFB6_9MUSC</name>
<accession>A0AAD4KFB6</accession>
<dbReference type="InterPro" id="IPR036236">
    <property type="entry name" value="Znf_C2H2_sf"/>
</dbReference>
<gene>
    <name evidence="5" type="ORF">KR093_010306</name>
</gene>
<feature type="domain" description="CHHC U11-48K-type" evidence="4">
    <location>
        <begin position="20"/>
        <end position="47"/>
    </location>
</feature>
<feature type="domain" description="CHHC U11-48K-type" evidence="4">
    <location>
        <begin position="52"/>
        <end position="79"/>
    </location>
</feature>
<dbReference type="PROSITE" id="PS51800">
    <property type="entry name" value="ZF_CHHC_U11_48K"/>
    <property type="match status" value="2"/>
</dbReference>
<dbReference type="GO" id="GO:0008270">
    <property type="term" value="F:zinc ion binding"/>
    <property type="evidence" value="ECO:0007669"/>
    <property type="project" value="UniProtKB-KW"/>
</dbReference>
<evidence type="ECO:0000259" key="4">
    <source>
        <dbReference type="PROSITE" id="PS51800"/>
    </source>
</evidence>
<dbReference type="Pfam" id="PF05253">
    <property type="entry name" value="zf-U11-48K"/>
    <property type="match status" value="2"/>
</dbReference>
<reference evidence="5" key="1">
    <citation type="journal article" date="2021" name="Mol. Ecol. Resour.">
        <title>Phylogenomic analyses of the genus Drosophila reveals genomic signals of climate adaptation.</title>
        <authorList>
            <person name="Li F."/>
            <person name="Rane R.V."/>
            <person name="Luria V."/>
            <person name="Xiong Z."/>
            <person name="Chen J."/>
            <person name="Li Z."/>
            <person name="Catullo R.A."/>
            <person name="Griffin P.C."/>
            <person name="Schiffer M."/>
            <person name="Pearce S."/>
            <person name="Lee S.F."/>
            <person name="McElroy K."/>
            <person name="Stocker A."/>
            <person name="Shirriffs J."/>
            <person name="Cockerell F."/>
            <person name="Coppin C."/>
            <person name="Sgro C.M."/>
            <person name="Karger A."/>
            <person name="Cain J.W."/>
            <person name="Weber J.A."/>
            <person name="Santpere G."/>
            <person name="Kirschner M.W."/>
            <person name="Hoffmann A.A."/>
            <person name="Oakeshott J.G."/>
            <person name="Zhang G."/>
        </authorList>
    </citation>
    <scope>NUCLEOTIDE SEQUENCE</scope>
    <source>
        <strain evidence="5">BGI-SZ-2011g</strain>
    </source>
</reference>
<evidence type="ECO:0000313" key="6">
    <source>
        <dbReference type="Proteomes" id="UP001200034"/>
    </source>
</evidence>
<dbReference type="Proteomes" id="UP001200034">
    <property type="component" value="Unassembled WGS sequence"/>
</dbReference>
<keyword evidence="3" id="KW-0862">Zinc</keyword>
<sequence>NSSYISTISDEKFVDNQDNYCICPYDKCHRVLRIRFATHLARCEENYPSIQLARCPFDITHRMPKEDLKEHIESCNARRNFDCHEFPEKLTKCLPVVECDENWDVDPPVSSYNPQAYCEQNMIMRTINGVSKSKRQAFRESERQRLKKFDN</sequence>
<dbReference type="InterPro" id="IPR022776">
    <property type="entry name" value="TRM13/UPF0224_CHHC_Znf_dom"/>
</dbReference>
<proteinExistence type="predicted"/>
<protein>
    <recommendedName>
        <fullName evidence="4">CHHC U11-48K-type domain-containing protein</fullName>
    </recommendedName>
</protein>
<evidence type="ECO:0000256" key="3">
    <source>
        <dbReference type="ARBA" id="ARBA00022833"/>
    </source>
</evidence>
<keyword evidence="1" id="KW-0479">Metal-binding</keyword>
<evidence type="ECO:0000256" key="1">
    <source>
        <dbReference type="ARBA" id="ARBA00022723"/>
    </source>
</evidence>
<evidence type="ECO:0000313" key="5">
    <source>
        <dbReference type="EMBL" id="KAH8387917.1"/>
    </source>
</evidence>
<feature type="non-terminal residue" evidence="5">
    <location>
        <position position="151"/>
    </location>
</feature>
<dbReference type="SUPFAM" id="SSF57667">
    <property type="entry name" value="beta-beta-alpha zinc fingers"/>
    <property type="match status" value="1"/>
</dbReference>
<keyword evidence="2" id="KW-0863">Zinc-finger</keyword>
<dbReference type="EMBL" id="JAJJHW010000095">
    <property type="protein sequence ID" value="KAH8387917.1"/>
    <property type="molecule type" value="Genomic_DNA"/>
</dbReference>